<sequence>MSKTDQMRAVREARFADSNVASPKRPSIERLPFPGAAARMNQRAHSPDVEPIPAPLPSWPVAHAQSFEMPTLDIPLPEPVPRVRGTSATPSRSRASERARAAALQVPLPSLGFPEPTESTEFTTAVGSPGPVDDSRDVHDGSLALATQTSGSTVASHPPFHGVAKGRPISGYGPDELERVILWVTRCTPEGGIDDIVRDVMSELGMSRRGKRVVDMIERSAISLGVVPAPTPAGPGQEPDPDGGDVH</sequence>
<gene>
    <name evidence="2" type="ORF">UFOPK3402_01675</name>
</gene>
<reference evidence="2" key="1">
    <citation type="submission" date="2020-05" db="EMBL/GenBank/DDBJ databases">
        <authorList>
            <person name="Chiriac C."/>
            <person name="Salcher M."/>
            <person name="Ghai R."/>
            <person name="Kavagutti S V."/>
        </authorList>
    </citation>
    <scope>NUCLEOTIDE SEQUENCE</scope>
</reference>
<evidence type="ECO:0000313" key="2">
    <source>
        <dbReference type="EMBL" id="CAB4884859.1"/>
    </source>
</evidence>
<feature type="region of interest" description="Disordered" evidence="1">
    <location>
        <begin position="109"/>
        <end position="136"/>
    </location>
</feature>
<accession>A0A6J7EXJ6</accession>
<feature type="region of interest" description="Disordered" evidence="1">
    <location>
        <begin position="72"/>
        <end position="97"/>
    </location>
</feature>
<proteinExistence type="predicted"/>
<organism evidence="2">
    <name type="scientific">freshwater metagenome</name>
    <dbReference type="NCBI Taxonomy" id="449393"/>
    <lineage>
        <taxon>unclassified sequences</taxon>
        <taxon>metagenomes</taxon>
        <taxon>ecological metagenomes</taxon>
    </lineage>
</organism>
<feature type="compositionally biased region" description="Low complexity" evidence="1">
    <location>
        <begin position="113"/>
        <end position="124"/>
    </location>
</feature>
<evidence type="ECO:0000256" key="1">
    <source>
        <dbReference type="SAM" id="MobiDB-lite"/>
    </source>
</evidence>
<feature type="compositionally biased region" description="Basic and acidic residues" evidence="1">
    <location>
        <begin position="1"/>
        <end position="15"/>
    </location>
</feature>
<protein>
    <submittedName>
        <fullName evidence="2">Unannotated protein</fullName>
    </submittedName>
</protein>
<feature type="region of interest" description="Disordered" evidence="1">
    <location>
        <begin position="225"/>
        <end position="247"/>
    </location>
</feature>
<name>A0A6J7EXJ6_9ZZZZ</name>
<dbReference type="AlphaFoldDB" id="A0A6J7EXJ6"/>
<dbReference type="EMBL" id="CAFBLS010000250">
    <property type="protein sequence ID" value="CAB4884859.1"/>
    <property type="molecule type" value="Genomic_DNA"/>
</dbReference>
<feature type="region of interest" description="Disordered" evidence="1">
    <location>
        <begin position="1"/>
        <end position="57"/>
    </location>
</feature>